<dbReference type="OMA" id="HYKQQKQ"/>
<organism evidence="2 3">
    <name type="scientific">Paramecium primaurelia</name>
    <dbReference type="NCBI Taxonomy" id="5886"/>
    <lineage>
        <taxon>Eukaryota</taxon>
        <taxon>Sar</taxon>
        <taxon>Alveolata</taxon>
        <taxon>Ciliophora</taxon>
        <taxon>Intramacronucleata</taxon>
        <taxon>Oligohymenophorea</taxon>
        <taxon>Peniculida</taxon>
        <taxon>Parameciidae</taxon>
        <taxon>Paramecium</taxon>
    </lineage>
</organism>
<evidence type="ECO:0000313" key="2">
    <source>
        <dbReference type="EMBL" id="CAD8053089.1"/>
    </source>
</evidence>
<dbReference type="Proteomes" id="UP000688137">
    <property type="component" value="Unassembled WGS sequence"/>
</dbReference>
<accession>A0A8S1KCW8</accession>
<feature type="compositionally biased region" description="Polar residues" evidence="1">
    <location>
        <begin position="122"/>
        <end position="141"/>
    </location>
</feature>
<reference evidence="2" key="1">
    <citation type="submission" date="2021-01" db="EMBL/GenBank/DDBJ databases">
        <authorList>
            <consortium name="Genoscope - CEA"/>
            <person name="William W."/>
        </authorList>
    </citation>
    <scope>NUCLEOTIDE SEQUENCE</scope>
</reference>
<feature type="region of interest" description="Disordered" evidence="1">
    <location>
        <begin position="117"/>
        <end position="144"/>
    </location>
</feature>
<sequence>MKRKQTQKIEFDQSIVKSQNLEIPIRPNSGKLAHIIKSPLPPRKATLSQHQNYKKNQQELLQSQDIKVIKIRSITPNQQKIFQYQNASPAKLIQKQPISQSEKKILIIPKRPEKQQFRITKKQNQSAERNNSPCKGGSPNQGYDLYWVNTEQTQEIDQKKQKKNNIREQHYKQQKQEFKKNIPKCAQDFSMTSHKNDLPQLLKNYQQEIKEVRQQYMHDNSPPLNMSEIMEINEDGLSSLAQSTYHHHQMH</sequence>
<dbReference type="EMBL" id="CAJJDM010000017">
    <property type="protein sequence ID" value="CAD8053089.1"/>
    <property type="molecule type" value="Genomic_DNA"/>
</dbReference>
<comment type="caution">
    <text evidence="2">The sequence shown here is derived from an EMBL/GenBank/DDBJ whole genome shotgun (WGS) entry which is preliminary data.</text>
</comment>
<protein>
    <submittedName>
        <fullName evidence="2">Uncharacterized protein</fullName>
    </submittedName>
</protein>
<dbReference type="AlphaFoldDB" id="A0A8S1KCW8"/>
<evidence type="ECO:0000313" key="3">
    <source>
        <dbReference type="Proteomes" id="UP000688137"/>
    </source>
</evidence>
<name>A0A8S1KCW8_PARPR</name>
<keyword evidence="3" id="KW-1185">Reference proteome</keyword>
<evidence type="ECO:0000256" key="1">
    <source>
        <dbReference type="SAM" id="MobiDB-lite"/>
    </source>
</evidence>
<gene>
    <name evidence="2" type="ORF">PPRIM_AZ9-3.1.T0200153</name>
</gene>
<proteinExistence type="predicted"/>